<proteinExistence type="predicted"/>
<comment type="caution">
    <text evidence="2">The sequence shown here is derived from an EMBL/GenBank/DDBJ whole genome shotgun (WGS) entry which is preliminary data.</text>
</comment>
<protein>
    <submittedName>
        <fullName evidence="2">Uncharacterized protein</fullName>
    </submittedName>
</protein>
<organism evidence="2 3">
    <name type="scientific">Pseudoalteromonas luteoviolacea DSM 6061</name>
    <dbReference type="NCBI Taxonomy" id="1365250"/>
    <lineage>
        <taxon>Bacteria</taxon>
        <taxon>Pseudomonadati</taxon>
        <taxon>Pseudomonadota</taxon>
        <taxon>Gammaproteobacteria</taxon>
        <taxon>Alteromonadales</taxon>
        <taxon>Pseudoalteromonadaceae</taxon>
        <taxon>Pseudoalteromonas</taxon>
    </lineage>
</organism>
<keyword evidence="1" id="KW-0812">Transmembrane</keyword>
<keyword evidence="3" id="KW-1185">Reference proteome</keyword>
<feature type="transmembrane region" description="Helical" evidence="1">
    <location>
        <begin position="172"/>
        <end position="191"/>
    </location>
</feature>
<dbReference type="PATRIC" id="fig|1365250.3.peg.2175"/>
<name>A0A161XXJ6_9GAMM</name>
<evidence type="ECO:0000313" key="2">
    <source>
        <dbReference type="EMBL" id="KZN39062.1"/>
    </source>
</evidence>
<gene>
    <name evidence="2" type="ORF">N475_14725</name>
</gene>
<sequence length="199" mass="22189">MYFNLLKLRTMQRTIGCVLLIVLTTFYFSFSSYASPGAHGPNGEHLDTQREQGKSSYPKFESVTEFFELVGELIEHQLVIYLHDFKTNVPVSDASIELEVGNLSANAHYSEQLNAYILTSETMLTLLSQVGSHEIMLTVLTESSGDLLTANLEIIAKPLSDLSHGDGHHHKFRWWIVVVCILVFVGGLLFGRQTKGAKA</sequence>
<reference evidence="2 3" key="1">
    <citation type="submission" date="2013-07" db="EMBL/GenBank/DDBJ databases">
        <title>Comparative Genomic and Metabolomic Analysis of Twelve Strains of Pseudoalteromonas luteoviolacea.</title>
        <authorList>
            <person name="Vynne N.G."/>
            <person name="Mansson M."/>
            <person name="Gram L."/>
        </authorList>
    </citation>
    <scope>NUCLEOTIDE SEQUENCE [LARGE SCALE GENOMIC DNA]</scope>
    <source>
        <strain evidence="2 3">DSM 6061</strain>
    </source>
</reference>
<evidence type="ECO:0000313" key="3">
    <source>
        <dbReference type="Proteomes" id="UP000076643"/>
    </source>
</evidence>
<evidence type="ECO:0000256" key="1">
    <source>
        <dbReference type="SAM" id="Phobius"/>
    </source>
</evidence>
<dbReference type="EMBL" id="AUYB01000100">
    <property type="protein sequence ID" value="KZN39062.1"/>
    <property type="molecule type" value="Genomic_DNA"/>
</dbReference>
<dbReference type="Proteomes" id="UP000076643">
    <property type="component" value="Unassembled WGS sequence"/>
</dbReference>
<dbReference type="AlphaFoldDB" id="A0A161XXJ6"/>
<keyword evidence="1" id="KW-0472">Membrane</keyword>
<accession>A0A161XXJ6</accession>
<keyword evidence="1" id="KW-1133">Transmembrane helix</keyword>